<dbReference type="SMART" id="SM00304">
    <property type="entry name" value="HAMP"/>
    <property type="match status" value="1"/>
</dbReference>
<keyword evidence="4" id="KW-0808">Transferase</keyword>
<keyword evidence="7" id="KW-0812">Transmembrane</keyword>
<evidence type="ECO:0000256" key="7">
    <source>
        <dbReference type="SAM" id="Phobius"/>
    </source>
</evidence>
<dbReference type="CDD" id="cd06225">
    <property type="entry name" value="HAMP"/>
    <property type="match status" value="1"/>
</dbReference>
<reference evidence="10" key="1">
    <citation type="submission" date="2016-10" db="EMBL/GenBank/DDBJ databases">
        <authorList>
            <person name="Varghese N."/>
            <person name="Submissions S."/>
        </authorList>
    </citation>
    <scope>NUCLEOTIDE SEQUENCE [LARGE SCALE GENOMIC DNA]</scope>
    <source>
        <strain evidence="10">CGMCC 1.10369</strain>
    </source>
</reference>
<evidence type="ECO:0000256" key="4">
    <source>
        <dbReference type="ARBA" id="ARBA00022679"/>
    </source>
</evidence>
<dbReference type="GO" id="GO:0005886">
    <property type="term" value="C:plasma membrane"/>
    <property type="evidence" value="ECO:0007669"/>
    <property type="project" value="UniProtKB-SubCell"/>
</dbReference>
<feature type="domain" description="HAMP" evidence="8">
    <location>
        <begin position="324"/>
        <end position="376"/>
    </location>
</feature>
<dbReference type="PROSITE" id="PS50885">
    <property type="entry name" value="HAMP"/>
    <property type="match status" value="1"/>
</dbReference>
<keyword evidence="10" id="KW-1185">Reference proteome</keyword>
<dbReference type="InterPro" id="IPR036890">
    <property type="entry name" value="HATPase_C_sf"/>
</dbReference>
<dbReference type="Gene3D" id="3.30.450.20">
    <property type="entry name" value="PAS domain"/>
    <property type="match status" value="1"/>
</dbReference>
<evidence type="ECO:0000256" key="1">
    <source>
        <dbReference type="ARBA" id="ARBA00004651"/>
    </source>
</evidence>
<dbReference type="Proteomes" id="UP000198778">
    <property type="component" value="Unassembled WGS sequence"/>
</dbReference>
<dbReference type="GO" id="GO:0000155">
    <property type="term" value="F:phosphorelay sensor kinase activity"/>
    <property type="evidence" value="ECO:0007669"/>
    <property type="project" value="InterPro"/>
</dbReference>
<dbReference type="Pfam" id="PF06580">
    <property type="entry name" value="His_kinase"/>
    <property type="match status" value="1"/>
</dbReference>
<dbReference type="AlphaFoldDB" id="A0A1H0GA92"/>
<dbReference type="STRING" id="745820.SAMN04488053_10634"/>
<dbReference type="EMBL" id="FNIL01000006">
    <property type="protein sequence ID" value="SDO03796.1"/>
    <property type="molecule type" value="Genomic_DNA"/>
</dbReference>
<evidence type="ECO:0000256" key="3">
    <source>
        <dbReference type="ARBA" id="ARBA00022553"/>
    </source>
</evidence>
<evidence type="ECO:0000259" key="8">
    <source>
        <dbReference type="PROSITE" id="PS50885"/>
    </source>
</evidence>
<dbReference type="Gene3D" id="1.10.8.500">
    <property type="entry name" value="HAMP domain in histidine kinase"/>
    <property type="match status" value="1"/>
</dbReference>
<keyword evidence="7" id="KW-1133">Transmembrane helix</keyword>
<accession>A0A1H0GA92</accession>
<dbReference type="PANTHER" id="PTHR34220:SF7">
    <property type="entry name" value="SENSOR HISTIDINE KINASE YPDA"/>
    <property type="match status" value="1"/>
</dbReference>
<protein>
    <submittedName>
        <fullName evidence="9">Two-component system, sensor histidine kinase YesM</fullName>
    </submittedName>
</protein>
<dbReference type="InterPro" id="IPR003660">
    <property type="entry name" value="HAMP_dom"/>
</dbReference>
<organism evidence="9 10">
    <name type="scientific">Alkalicoccus daliensis</name>
    <dbReference type="NCBI Taxonomy" id="745820"/>
    <lineage>
        <taxon>Bacteria</taxon>
        <taxon>Bacillati</taxon>
        <taxon>Bacillota</taxon>
        <taxon>Bacilli</taxon>
        <taxon>Bacillales</taxon>
        <taxon>Bacillaceae</taxon>
        <taxon>Alkalicoccus</taxon>
    </lineage>
</organism>
<dbReference type="InterPro" id="IPR010559">
    <property type="entry name" value="Sig_transdc_His_kin_internal"/>
</dbReference>
<keyword evidence="6 7" id="KW-0472">Membrane</keyword>
<evidence type="ECO:0000313" key="10">
    <source>
        <dbReference type="Proteomes" id="UP000198778"/>
    </source>
</evidence>
<sequence length="602" mass="69095">MQSIKEKLLNLIKMNTIRNKLLFTIIACTAVPILISMGHIMYTSLDIVEEQTIQSERYNLELANLALSNDVDDMIQMMNYIHFDQEIRSTLNRSRNEPIPPRAFVDINSTLDQLTRNSDISVAVIPAVGDRFFSNYNFHGPIVKENITDWLESLENISTFQVYGFNAEEISRGNSEGHLLNNNELSLVLGKRLTNYTGETTAYIFAGLSNLNVEYLENQFQSSRNLALVDENGFILYDQNESNIGLSLPHFEQIDDTQDFMSVSQDGEDYLYLHHPFPFQGWTLVSYTPYNEAMNELDNAFTQVILIFTIALILLIIILLFIVNRYTQPITSLANAAREIEAGNLQIRSNFKKDDEIGRLSQAFDLMLDRIQGMFKTLKAEQEIKRKAEIAHLQDKIKPHFIFNVLNTIRIQSYQNGDKQSSELILSFNKFLRMIYKGDEYIALEEEINHAENYVYLMNSMRKTPVKLEIDIAPETLNKVVPRFCIQPIVENSLKHGIKNGNGVISIYAGMENEQIKITVKDNGTGIEKEKLQLLQSDVRTSKEDVIADYNSEIEEASGIGLKNVYERMRLTYGEAFSMEVDSELDRGVSVIFRFYTEEEKR</sequence>
<feature type="transmembrane region" description="Helical" evidence="7">
    <location>
        <begin position="21"/>
        <end position="42"/>
    </location>
</feature>
<keyword evidence="2" id="KW-1003">Cell membrane</keyword>
<evidence type="ECO:0000256" key="5">
    <source>
        <dbReference type="ARBA" id="ARBA00022777"/>
    </source>
</evidence>
<evidence type="ECO:0000313" key="9">
    <source>
        <dbReference type="EMBL" id="SDO03796.1"/>
    </source>
</evidence>
<dbReference type="Pfam" id="PF02518">
    <property type="entry name" value="HATPase_c"/>
    <property type="match status" value="1"/>
</dbReference>
<dbReference type="InterPro" id="IPR050640">
    <property type="entry name" value="Bact_2-comp_sensor_kinase"/>
</dbReference>
<comment type="subcellular location">
    <subcellularLocation>
        <location evidence="1">Cell membrane</location>
        <topology evidence="1">Multi-pass membrane protein</topology>
    </subcellularLocation>
</comment>
<evidence type="ECO:0000256" key="2">
    <source>
        <dbReference type="ARBA" id="ARBA00022475"/>
    </source>
</evidence>
<feature type="transmembrane region" description="Helical" evidence="7">
    <location>
        <begin position="300"/>
        <end position="323"/>
    </location>
</feature>
<dbReference type="SUPFAM" id="SSF158472">
    <property type="entry name" value="HAMP domain-like"/>
    <property type="match status" value="1"/>
</dbReference>
<name>A0A1H0GA92_9BACI</name>
<dbReference type="RefSeq" id="WP_175444255.1">
    <property type="nucleotide sequence ID" value="NZ_FNIL01000006.1"/>
</dbReference>
<gene>
    <name evidence="9" type="ORF">SAMN04488053_10634</name>
</gene>
<proteinExistence type="predicted"/>
<keyword evidence="5 9" id="KW-0418">Kinase</keyword>
<dbReference type="SUPFAM" id="SSF55874">
    <property type="entry name" value="ATPase domain of HSP90 chaperone/DNA topoisomerase II/histidine kinase"/>
    <property type="match status" value="1"/>
</dbReference>
<dbReference type="InterPro" id="IPR003594">
    <property type="entry name" value="HATPase_dom"/>
</dbReference>
<evidence type="ECO:0000256" key="6">
    <source>
        <dbReference type="ARBA" id="ARBA00023136"/>
    </source>
</evidence>
<dbReference type="Pfam" id="PF00672">
    <property type="entry name" value="HAMP"/>
    <property type="match status" value="1"/>
</dbReference>
<dbReference type="Gene3D" id="3.30.565.10">
    <property type="entry name" value="Histidine kinase-like ATPase, C-terminal domain"/>
    <property type="match status" value="1"/>
</dbReference>
<dbReference type="PANTHER" id="PTHR34220">
    <property type="entry name" value="SENSOR HISTIDINE KINASE YPDA"/>
    <property type="match status" value="1"/>
</dbReference>
<keyword evidence="3" id="KW-0597">Phosphoprotein</keyword>